<dbReference type="Proteomes" id="UP000683360">
    <property type="component" value="Unassembled WGS sequence"/>
</dbReference>
<proteinExistence type="predicted"/>
<dbReference type="InterPro" id="IPR005162">
    <property type="entry name" value="Retrotrans_gag_dom"/>
</dbReference>
<evidence type="ECO:0000256" key="1">
    <source>
        <dbReference type="SAM" id="MobiDB-lite"/>
    </source>
</evidence>
<evidence type="ECO:0000259" key="2">
    <source>
        <dbReference type="Pfam" id="PF03732"/>
    </source>
</evidence>
<name>A0A8S3S011_MYTED</name>
<dbReference type="OrthoDB" id="6152813at2759"/>
<evidence type="ECO:0000313" key="4">
    <source>
        <dbReference type="Proteomes" id="UP000683360"/>
    </source>
</evidence>
<feature type="compositionally biased region" description="Polar residues" evidence="1">
    <location>
        <begin position="46"/>
        <end position="61"/>
    </location>
</feature>
<dbReference type="AlphaFoldDB" id="A0A8S3S011"/>
<keyword evidence="4" id="KW-1185">Reference proteome</keyword>
<feature type="compositionally biased region" description="Acidic residues" evidence="1">
    <location>
        <begin position="63"/>
        <end position="73"/>
    </location>
</feature>
<dbReference type="EMBL" id="CAJPWZ010001281">
    <property type="protein sequence ID" value="CAG2211927.1"/>
    <property type="molecule type" value="Genomic_DNA"/>
</dbReference>
<gene>
    <name evidence="3" type="ORF">MEDL_25904</name>
</gene>
<accession>A0A8S3S011</accession>
<dbReference type="PANTHER" id="PTHR33223">
    <property type="entry name" value="CCHC-TYPE DOMAIN-CONTAINING PROTEIN"/>
    <property type="match status" value="1"/>
</dbReference>
<feature type="region of interest" description="Disordered" evidence="1">
    <location>
        <begin position="42"/>
        <end position="73"/>
    </location>
</feature>
<organism evidence="3 4">
    <name type="scientific">Mytilus edulis</name>
    <name type="common">Blue mussel</name>
    <dbReference type="NCBI Taxonomy" id="6550"/>
    <lineage>
        <taxon>Eukaryota</taxon>
        <taxon>Metazoa</taxon>
        <taxon>Spiralia</taxon>
        <taxon>Lophotrochozoa</taxon>
        <taxon>Mollusca</taxon>
        <taxon>Bivalvia</taxon>
        <taxon>Autobranchia</taxon>
        <taxon>Pteriomorphia</taxon>
        <taxon>Mytilida</taxon>
        <taxon>Mytiloidea</taxon>
        <taxon>Mytilidae</taxon>
        <taxon>Mytilinae</taxon>
        <taxon>Mytilus</taxon>
    </lineage>
</organism>
<sequence>MEIPDELNALLAAMKLTGKEPAWKFSASTDQVTVQLTWTKAKEQEVSSNNNSDSATVSNNTDSGEESDIEDNISENSNNSIISFNLDLDSEIASGLSLQKFSDESCCVPAIWWNLFESYRALNNVDNNKALSVLPLQLTGHASLWFHNLDANTKGDIGNLKAAFLARFSNTKTNQQIYKLQQTSTESSQAYLARVQQLAMGAENLGEAVIVDIAVNGLQPSLKQTVIQKSPKTFEQLRNSLEIATNVAECASSSTPCTSQDINAMFSSFLETMKSAVKQGNTDKTMCALVVVSLALIGDYVLLLM</sequence>
<dbReference type="Pfam" id="PF03732">
    <property type="entry name" value="Retrotrans_gag"/>
    <property type="match status" value="1"/>
</dbReference>
<feature type="domain" description="Retrotransposon gag" evidence="2">
    <location>
        <begin position="134"/>
        <end position="220"/>
    </location>
</feature>
<dbReference type="PANTHER" id="PTHR33223:SF6">
    <property type="entry name" value="CCHC-TYPE DOMAIN-CONTAINING PROTEIN"/>
    <property type="match status" value="1"/>
</dbReference>
<protein>
    <recommendedName>
        <fullName evidence="2">Retrotransposon gag domain-containing protein</fullName>
    </recommendedName>
</protein>
<comment type="caution">
    <text evidence="3">The sequence shown here is derived from an EMBL/GenBank/DDBJ whole genome shotgun (WGS) entry which is preliminary data.</text>
</comment>
<evidence type="ECO:0000313" key="3">
    <source>
        <dbReference type="EMBL" id="CAG2211927.1"/>
    </source>
</evidence>
<reference evidence="3" key="1">
    <citation type="submission" date="2021-03" db="EMBL/GenBank/DDBJ databases">
        <authorList>
            <person name="Bekaert M."/>
        </authorList>
    </citation>
    <scope>NUCLEOTIDE SEQUENCE</scope>
</reference>